<dbReference type="Proteomes" id="UP000298653">
    <property type="component" value="Chromosome"/>
</dbReference>
<dbReference type="PANTHER" id="PTHR13799">
    <property type="entry name" value="NGG1 INTERACTING FACTOR 3"/>
    <property type="match status" value="1"/>
</dbReference>
<dbReference type="GO" id="GO:0046872">
    <property type="term" value="F:metal ion binding"/>
    <property type="evidence" value="ECO:0007669"/>
    <property type="project" value="UniProtKB-KW"/>
</dbReference>
<evidence type="ECO:0000256" key="1">
    <source>
        <dbReference type="ARBA" id="ARBA00006964"/>
    </source>
</evidence>
<evidence type="ECO:0000256" key="3">
    <source>
        <dbReference type="ARBA" id="ARBA00022723"/>
    </source>
</evidence>
<proteinExistence type="inferred from homology"/>
<dbReference type="Pfam" id="PF01784">
    <property type="entry name" value="DUF34_NIF3"/>
    <property type="match status" value="1"/>
</dbReference>
<gene>
    <name evidence="5" type="ORF">AR1Y2_1400</name>
</gene>
<keyword evidence="3 4" id="KW-0479">Metal-binding</keyword>
<evidence type="ECO:0000313" key="6">
    <source>
        <dbReference type="Proteomes" id="UP000298653"/>
    </source>
</evidence>
<dbReference type="FunFam" id="3.40.1390.30:FF:000001">
    <property type="entry name" value="GTP cyclohydrolase 1 type 2"/>
    <property type="match status" value="1"/>
</dbReference>
<dbReference type="NCBIfam" id="TIGR00486">
    <property type="entry name" value="YbgI_SA1388"/>
    <property type="match status" value="1"/>
</dbReference>
<feature type="binding site" evidence="4">
    <location>
        <position position="228"/>
    </location>
    <ligand>
        <name>a divalent metal cation</name>
        <dbReference type="ChEBI" id="CHEBI:60240"/>
        <label>1</label>
    </ligand>
</feature>
<feature type="binding site" evidence="4">
    <location>
        <position position="65"/>
    </location>
    <ligand>
        <name>a divalent metal cation</name>
        <dbReference type="ChEBI" id="CHEBI:60240"/>
        <label>1</label>
    </ligand>
</feature>
<comment type="similarity">
    <text evidence="1">Belongs to the GTP cyclohydrolase I type 2/NIF3 family.</text>
</comment>
<evidence type="ECO:0000256" key="4">
    <source>
        <dbReference type="PIRSR" id="PIRSR602678-1"/>
    </source>
</evidence>
<name>A0A4P8IGB1_9FIRM</name>
<feature type="binding site" evidence="4">
    <location>
        <position position="64"/>
    </location>
    <ligand>
        <name>a divalent metal cation</name>
        <dbReference type="ChEBI" id="CHEBI:60240"/>
        <label>2</label>
    </ligand>
</feature>
<dbReference type="GO" id="GO:0005737">
    <property type="term" value="C:cytoplasm"/>
    <property type="evidence" value="ECO:0007669"/>
    <property type="project" value="TreeGrafter"/>
</dbReference>
<dbReference type="RefSeq" id="WP_137328340.1">
    <property type="nucleotide sequence ID" value="NZ_CP040058.1"/>
</dbReference>
<reference evidence="5 6" key="1">
    <citation type="submission" date="2019-05" db="EMBL/GenBank/DDBJ databases">
        <title>Complete genome sequencing of Anaerostipes rhamnosivorans.</title>
        <authorList>
            <person name="Bui T.P.N."/>
            <person name="de Vos W.M."/>
        </authorList>
    </citation>
    <scope>NUCLEOTIDE SEQUENCE [LARGE SCALE GENOMIC DNA]</scope>
    <source>
        <strain evidence="5 6">1y2</strain>
    </source>
</reference>
<dbReference type="EMBL" id="CP040058">
    <property type="protein sequence ID" value="QCP34854.1"/>
    <property type="molecule type" value="Genomic_DNA"/>
</dbReference>
<feature type="binding site" evidence="4">
    <location>
        <position position="224"/>
    </location>
    <ligand>
        <name>a divalent metal cation</name>
        <dbReference type="ChEBI" id="CHEBI:60240"/>
        <label>1</label>
    </ligand>
</feature>
<dbReference type="PANTHER" id="PTHR13799:SF14">
    <property type="entry name" value="GTP CYCLOHYDROLASE 1 TYPE 2 HOMOLOG"/>
    <property type="match status" value="1"/>
</dbReference>
<dbReference type="KEGG" id="arf:AR1Y2_1400"/>
<accession>A0A4P8IGB1</accession>
<organism evidence="5 6">
    <name type="scientific">Anaerostipes rhamnosivorans</name>
    <dbReference type="NCBI Taxonomy" id="1229621"/>
    <lineage>
        <taxon>Bacteria</taxon>
        <taxon>Bacillati</taxon>
        <taxon>Bacillota</taxon>
        <taxon>Clostridia</taxon>
        <taxon>Lachnospirales</taxon>
        <taxon>Lachnospiraceae</taxon>
        <taxon>Anaerostipes</taxon>
    </lineage>
</organism>
<dbReference type="AlphaFoldDB" id="A0A4P8IGB1"/>
<evidence type="ECO:0000313" key="5">
    <source>
        <dbReference type="EMBL" id="QCP34854.1"/>
    </source>
</evidence>
<protein>
    <recommendedName>
        <fullName evidence="2">GTP cyclohydrolase 1 type 2 homolog</fullName>
    </recommendedName>
</protein>
<evidence type="ECO:0000256" key="2">
    <source>
        <dbReference type="ARBA" id="ARBA00022112"/>
    </source>
</evidence>
<dbReference type="Gene3D" id="3.40.1390.30">
    <property type="entry name" value="NIF3 (NGG1p interacting factor 3)-like"/>
    <property type="match status" value="2"/>
</dbReference>
<dbReference type="InterPro" id="IPR002678">
    <property type="entry name" value="DUF34/NIF3"/>
</dbReference>
<sequence>MKCSELMRVLETYVPSGYAMDWDNVGLLAGRQDREIQKIMVALDADKGVVEDAVSQNVDFLLTHHPLIFSPLKSITDDAGTPSKILTLLENGINCYAMHTNFDVVHMGRIVCEALGLKSDGPVETTCTENGIPMGIGTVSDFRRPVSVDDFVEKIKKTFDIKQVFVFGDGTKEIRRVAIVPGSGRHMEKEVSSVGADVFLTGDIGHHEGLDAVDMGITVIDAGHHGLEKIFVDFMGHFLQKNIPECDVILRHTKCPFDVK</sequence>
<keyword evidence="6" id="KW-1185">Reference proteome</keyword>
<dbReference type="OrthoDB" id="9792792at2"/>
<dbReference type="SUPFAM" id="SSF102705">
    <property type="entry name" value="NIF3 (NGG1p interacting factor 3)-like"/>
    <property type="match status" value="1"/>
</dbReference>
<feature type="binding site" evidence="4">
    <location>
        <position position="103"/>
    </location>
    <ligand>
        <name>a divalent metal cation</name>
        <dbReference type="ChEBI" id="CHEBI:60240"/>
        <label>1</label>
    </ligand>
</feature>
<dbReference type="InterPro" id="IPR036069">
    <property type="entry name" value="DUF34/NIF3_sf"/>
</dbReference>